<evidence type="ECO:0000313" key="2">
    <source>
        <dbReference type="EMBL" id="PON63480.1"/>
    </source>
</evidence>
<dbReference type="OrthoDB" id="1955969at2759"/>
<comment type="caution">
    <text evidence="2">The sequence shown here is derived from an EMBL/GenBank/DDBJ whole genome shotgun (WGS) entry which is preliminary data.</text>
</comment>
<name>A0A2P5CQZ8_PARAD</name>
<sequence length="165" mass="17452">MVKPLGTGQDGVVWGTKVAVMESMSKRPWKVTVAPGVVEGCLRVTLATVPEPVRTQRPMFLRRQNRAIASTMSFPPGTSRMYGLIAGSVSRVMITGGLGLFLEPGGRPLGLLTTSMVAPSPGWLASDVGLLLLFGLWAVAVAAAPLLLRLVLSSSEVWHSLEGVT</sequence>
<evidence type="ECO:0000313" key="3">
    <source>
        <dbReference type="Proteomes" id="UP000237105"/>
    </source>
</evidence>
<keyword evidence="1" id="KW-0472">Membrane</keyword>
<organism evidence="2 3">
    <name type="scientific">Parasponia andersonii</name>
    <name type="common">Sponia andersonii</name>
    <dbReference type="NCBI Taxonomy" id="3476"/>
    <lineage>
        <taxon>Eukaryota</taxon>
        <taxon>Viridiplantae</taxon>
        <taxon>Streptophyta</taxon>
        <taxon>Embryophyta</taxon>
        <taxon>Tracheophyta</taxon>
        <taxon>Spermatophyta</taxon>
        <taxon>Magnoliopsida</taxon>
        <taxon>eudicotyledons</taxon>
        <taxon>Gunneridae</taxon>
        <taxon>Pentapetalae</taxon>
        <taxon>rosids</taxon>
        <taxon>fabids</taxon>
        <taxon>Rosales</taxon>
        <taxon>Cannabaceae</taxon>
        <taxon>Parasponia</taxon>
    </lineage>
</organism>
<accession>A0A2P5CQZ8</accession>
<evidence type="ECO:0008006" key="4">
    <source>
        <dbReference type="Google" id="ProtNLM"/>
    </source>
</evidence>
<dbReference type="Proteomes" id="UP000237105">
    <property type="component" value="Unassembled WGS sequence"/>
</dbReference>
<evidence type="ECO:0000256" key="1">
    <source>
        <dbReference type="SAM" id="Phobius"/>
    </source>
</evidence>
<protein>
    <recommendedName>
        <fullName evidence="4">Transmembrane protein</fullName>
    </recommendedName>
</protein>
<feature type="transmembrane region" description="Helical" evidence="1">
    <location>
        <begin position="122"/>
        <end position="148"/>
    </location>
</feature>
<proteinExistence type="predicted"/>
<keyword evidence="1" id="KW-0812">Transmembrane</keyword>
<keyword evidence="3" id="KW-1185">Reference proteome</keyword>
<dbReference type="EMBL" id="JXTB01000104">
    <property type="protein sequence ID" value="PON63480.1"/>
    <property type="molecule type" value="Genomic_DNA"/>
</dbReference>
<reference evidence="3" key="1">
    <citation type="submission" date="2016-06" db="EMBL/GenBank/DDBJ databases">
        <title>Parallel loss of symbiosis genes in relatives of nitrogen-fixing non-legume Parasponia.</title>
        <authorList>
            <person name="Van Velzen R."/>
            <person name="Holmer R."/>
            <person name="Bu F."/>
            <person name="Rutten L."/>
            <person name="Van Zeijl A."/>
            <person name="Liu W."/>
            <person name="Santuari L."/>
            <person name="Cao Q."/>
            <person name="Sharma T."/>
            <person name="Shen D."/>
            <person name="Roswanjaya Y."/>
            <person name="Wardhani T."/>
            <person name="Kalhor M.S."/>
            <person name="Jansen J."/>
            <person name="Van den Hoogen J."/>
            <person name="Gungor B."/>
            <person name="Hartog M."/>
            <person name="Hontelez J."/>
            <person name="Verver J."/>
            <person name="Yang W.-C."/>
            <person name="Schijlen E."/>
            <person name="Repin R."/>
            <person name="Schilthuizen M."/>
            <person name="Schranz E."/>
            <person name="Heidstra R."/>
            <person name="Miyata K."/>
            <person name="Fedorova E."/>
            <person name="Kohlen W."/>
            <person name="Bisseling T."/>
            <person name="Smit S."/>
            <person name="Geurts R."/>
        </authorList>
    </citation>
    <scope>NUCLEOTIDE SEQUENCE [LARGE SCALE GENOMIC DNA]</scope>
    <source>
        <strain evidence="3">cv. WU1-14</strain>
    </source>
</reference>
<keyword evidence="1" id="KW-1133">Transmembrane helix</keyword>
<gene>
    <name evidence="2" type="ORF">PanWU01x14_131440</name>
</gene>
<dbReference type="AlphaFoldDB" id="A0A2P5CQZ8"/>